<protein>
    <recommendedName>
        <fullName evidence="1">F-box domain-containing protein</fullName>
    </recommendedName>
</protein>
<feature type="domain" description="F-box" evidence="1">
    <location>
        <begin position="61"/>
        <end position="99"/>
    </location>
</feature>
<dbReference type="EMBL" id="NIZV01000312">
    <property type="protein sequence ID" value="RSL94789.1"/>
    <property type="molecule type" value="Genomic_DNA"/>
</dbReference>
<dbReference type="Pfam" id="PF00646">
    <property type="entry name" value="F-box"/>
    <property type="match status" value="1"/>
</dbReference>
<keyword evidence="3" id="KW-1185">Reference proteome</keyword>
<dbReference type="AlphaFoldDB" id="A0A428SYA9"/>
<sequence>MVSNVDIERDGRAILDACSYHRTDYDICLIRTRPHKLEAIAPYLQTCFDTEPSSELGFLDRFTPEVLIQIILQFDIESYLRFRQVNRRARAIATRLREYELVSTHGLEGLTAMMRTRMAANFTVSDLYKALVTFRCKLCPRFGGYLHLFDCGRYCFACVNYAPELRVTSHTLTDELCQTLIIPKLEPGMKLGPVLHTVPGIFALQSPQNATASYFLPREILSLSQIVSAIASLGVSREAIDLAVEKQRKDSWSYRFAAATAYPWYNVEKAEVDRGVNCKAVHLHLEKNSWYGSRLAGGRNLAMIKTPEFQHRRLIFSRDEFLEHFKTCSFAQKLWKGDHSEFPAEESRFMRQRGNLDTEDEDGPL</sequence>
<gene>
    <name evidence="2" type="ORF">CDV31_014153</name>
</gene>
<organism evidence="2 3">
    <name type="scientific">Fusarium ambrosium</name>
    <dbReference type="NCBI Taxonomy" id="131363"/>
    <lineage>
        <taxon>Eukaryota</taxon>
        <taxon>Fungi</taxon>
        <taxon>Dikarya</taxon>
        <taxon>Ascomycota</taxon>
        <taxon>Pezizomycotina</taxon>
        <taxon>Sordariomycetes</taxon>
        <taxon>Hypocreomycetidae</taxon>
        <taxon>Hypocreales</taxon>
        <taxon>Nectriaceae</taxon>
        <taxon>Fusarium</taxon>
        <taxon>Fusarium solani species complex</taxon>
    </lineage>
</organism>
<comment type="caution">
    <text evidence="2">The sequence shown here is derived from an EMBL/GenBank/DDBJ whole genome shotgun (WGS) entry which is preliminary data.</text>
</comment>
<reference evidence="2 3" key="1">
    <citation type="submission" date="2017-06" db="EMBL/GenBank/DDBJ databases">
        <title>Cmopartive genomic analysis of Ambrosia Fusariam Clade fungi.</title>
        <authorList>
            <person name="Stajich J.E."/>
            <person name="Carrillo J."/>
            <person name="Kijimoto T."/>
            <person name="Eskalen A."/>
            <person name="O'Donnell K."/>
            <person name="Kasson M."/>
        </authorList>
    </citation>
    <scope>NUCLEOTIDE SEQUENCE [LARGE SCALE GENOMIC DNA]</scope>
    <source>
        <strain evidence="2 3">NRRL 20438</strain>
    </source>
</reference>
<evidence type="ECO:0000259" key="1">
    <source>
        <dbReference type="Pfam" id="PF00646"/>
    </source>
</evidence>
<name>A0A428SYA9_9HYPO</name>
<proteinExistence type="predicted"/>
<dbReference type="Proteomes" id="UP000288429">
    <property type="component" value="Unassembled WGS sequence"/>
</dbReference>
<accession>A0A428SYA9</accession>
<evidence type="ECO:0000313" key="2">
    <source>
        <dbReference type="EMBL" id="RSL94789.1"/>
    </source>
</evidence>
<dbReference type="InterPro" id="IPR001810">
    <property type="entry name" value="F-box_dom"/>
</dbReference>
<evidence type="ECO:0000313" key="3">
    <source>
        <dbReference type="Proteomes" id="UP000288429"/>
    </source>
</evidence>